<proteinExistence type="predicted"/>
<sequence length="124" mass="13765">MVYGLGFNSAGQLGLGHNTPIHTLQPVPELCHQNIHQFMNGEDFVLAVNTDNNVIFSFGRNCCGQLGRNVDSTSLAITCEGQVLIWGVVDELTEKEKQNVLNETQSLKKSRSNRFNGHNSMLIY</sequence>
<dbReference type="Proteomes" id="UP000728032">
    <property type="component" value="Unassembled WGS sequence"/>
</dbReference>
<accession>A0A7R9MFW2</accession>
<organism evidence="2">
    <name type="scientific">Oppiella nova</name>
    <dbReference type="NCBI Taxonomy" id="334625"/>
    <lineage>
        <taxon>Eukaryota</taxon>
        <taxon>Metazoa</taxon>
        <taxon>Ecdysozoa</taxon>
        <taxon>Arthropoda</taxon>
        <taxon>Chelicerata</taxon>
        <taxon>Arachnida</taxon>
        <taxon>Acari</taxon>
        <taxon>Acariformes</taxon>
        <taxon>Sarcoptiformes</taxon>
        <taxon>Oribatida</taxon>
        <taxon>Brachypylina</taxon>
        <taxon>Oppioidea</taxon>
        <taxon>Oppiidae</taxon>
        <taxon>Oppiella</taxon>
    </lineage>
</organism>
<feature type="repeat" description="RCC1" evidence="1">
    <location>
        <begin position="1"/>
        <end position="51"/>
    </location>
</feature>
<feature type="non-terminal residue" evidence="2">
    <location>
        <position position="1"/>
    </location>
</feature>
<reference evidence="2" key="1">
    <citation type="submission" date="2020-11" db="EMBL/GenBank/DDBJ databases">
        <authorList>
            <person name="Tran Van P."/>
        </authorList>
    </citation>
    <scope>NUCLEOTIDE SEQUENCE</scope>
</reference>
<evidence type="ECO:0000313" key="2">
    <source>
        <dbReference type="EMBL" id="CAD7658469.1"/>
    </source>
</evidence>
<dbReference type="SUPFAM" id="SSF50985">
    <property type="entry name" value="RCC1/BLIP-II"/>
    <property type="match status" value="1"/>
</dbReference>
<dbReference type="EMBL" id="CAJPVJ010015065">
    <property type="protein sequence ID" value="CAG2175655.1"/>
    <property type="molecule type" value="Genomic_DNA"/>
</dbReference>
<dbReference type="Gene3D" id="2.130.10.30">
    <property type="entry name" value="Regulator of chromosome condensation 1/beta-lactamase-inhibitor protein II"/>
    <property type="match status" value="1"/>
</dbReference>
<protein>
    <submittedName>
        <fullName evidence="2">Uncharacterized protein</fullName>
    </submittedName>
</protein>
<dbReference type="OrthoDB" id="10253607at2759"/>
<name>A0A7R9MFW2_9ACAR</name>
<dbReference type="EMBL" id="OC929890">
    <property type="protein sequence ID" value="CAD7658469.1"/>
    <property type="molecule type" value="Genomic_DNA"/>
</dbReference>
<evidence type="ECO:0000256" key="1">
    <source>
        <dbReference type="PROSITE-ProRule" id="PRU00235"/>
    </source>
</evidence>
<keyword evidence="3" id="KW-1185">Reference proteome</keyword>
<dbReference type="AlphaFoldDB" id="A0A7R9MFW2"/>
<dbReference type="InterPro" id="IPR009091">
    <property type="entry name" value="RCC1/BLIP-II"/>
</dbReference>
<gene>
    <name evidence="2" type="ORF">ONB1V03_LOCUS15090</name>
</gene>
<dbReference type="PROSITE" id="PS50012">
    <property type="entry name" value="RCC1_3"/>
    <property type="match status" value="1"/>
</dbReference>
<dbReference type="InterPro" id="IPR000408">
    <property type="entry name" value="Reg_chr_condens"/>
</dbReference>
<evidence type="ECO:0000313" key="3">
    <source>
        <dbReference type="Proteomes" id="UP000728032"/>
    </source>
</evidence>